<dbReference type="InterPro" id="IPR000873">
    <property type="entry name" value="AMP-dep_synth/lig_dom"/>
</dbReference>
<reference evidence="4" key="1">
    <citation type="submission" date="2018-06" db="EMBL/GenBank/DDBJ databases">
        <authorList>
            <person name="Zhirakovskaya E."/>
        </authorList>
    </citation>
    <scope>NUCLEOTIDE SEQUENCE</scope>
</reference>
<evidence type="ECO:0000256" key="2">
    <source>
        <dbReference type="ARBA" id="ARBA00022840"/>
    </source>
</evidence>
<dbReference type="GO" id="GO:0004467">
    <property type="term" value="F:long-chain fatty acid-CoA ligase activity"/>
    <property type="evidence" value="ECO:0007669"/>
    <property type="project" value="UniProtKB-EC"/>
</dbReference>
<protein>
    <submittedName>
        <fullName evidence="4">Long-chain-fatty-acid--CoA ligase</fullName>
        <ecNumber evidence="4">6.2.1.3</ecNumber>
    </submittedName>
</protein>
<dbReference type="EC" id="6.2.1.3" evidence="4"/>
<sequence length="575" mass="63583">MTATTESEYPAVAQECWANLNVLLDSCARNFAELPAIGMALEAPLSYRDFHARIAILAALLAAEGISHGDRVAFLAENSQNWGAAYFAVVRLGAVAVPILPDLPESDVHHILGEMKCLFIFTSQRQIEKVYDLKAQLQKIITLDDYREDSGVVDVQPFADFLQEAEIRFGEQYRADRLVFPEVGGHDLASILYTSGTSGFSKAVMLTHGNLCANGYAVSRIMNIKPGSTFLSVLPVSHTYEFTVGFLLPLIKGGRIVYAGKTPTPAVLQRICAAERPHAMLVVPLIMEKIYKKKVLPAIEKSRLLGFACRFRLGRRLIYRRIGAKLLEFFGGRLEVMGIGGASLNPEVEAFLREAGFPYIIGYGLTETAPLLAAGPHGDPAIPLGSTGMAIPGVELRLADPDPETGIGEILARGPNIMKGYWNDEEATAEALTADGWLRTGDMGSIDPRGYLFIKGRCKSVIVMASGENVYPEAIENKLNAFPFVVESVVLEKSGALEAWIYPDYEFIDEETAGQNRQQRHRYVTGKFDFLRREVNKQLSVNSRLSRIVERREPFVKTATHKIKRYLYSADTRDL</sequence>
<dbReference type="AlphaFoldDB" id="A0A3B0VSZ3"/>
<feature type="domain" description="AMP-dependent synthetase/ligase" evidence="3">
    <location>
        <begin position="29"/>
        <end position="422"/>
    </location>
</feature>
<dbReference type="GO" id="GO:0005524">
    <property type="term" value="F:ATP binding"/>
    <property type="evidence" value="ECO:0007669"/>
    <property type="project" value="UniProtKB-KW"/>
</dbReference>
<dbReference type="InterPro" id="IPR020845">
    <property type="entry name" value="AMP-binding_CS"/>
</dbReference>
<keyword evidence="4" id="KW-0436">Ligase</keyword>
<evidence type="ECO:0000259" key="3">
    <source>
        <dbReference type="Pfam" id="PF00501"/>
    </source>
</evidence>
<keyword evidence="2" id="KW-0067">ATP-binding</keyword>
<dbReference type="PANTHER" id="PTHR43272:SF33">
    <property type="entry name" value="AMP-BINDING DOMAIN-CONTAINING PROTEIN-RELATED"/>
    <property type="match status" value="1"/>
</dbReference>
<proteinExistence type="predicted"/>
<dbReference type="GO" id="GO:0016020">
    <property type="term" value="C:membrane"/>
    <property type="evidence" value="ECO:0007669"/>
    <property type="project" value="TreeGrafter"/>
</dbReference>
<evidence type="ECO:0000313" key="4">
    <source>
        <dbReference type="EMBL" id="VAW41587.1"/>
    </source>
</evidence>
<dbReference type="EMBL" id="UOEY01000128">
    <property type="protein sequence ID" value="VAW41587.1"/>
    <property type="molecule type" value="Genomic_DNA"/>
</dbReference>
<dbReference type="Gene3D" id="3.40.50.12780">
    <property type="entry name" value="N-terminal domain of ligase-like"/>
    <property type="match status" value="1"/>
</dbReference>
<keyword evidence="1" id="KW-0547">Nucleotide-binding</keyword>
<name>A0A3B0VSZ3_9ZZZZ</name>
<accession>A0A3B0VSZ3</accession>
<organism evidence="4">
    <name type="scientific">hydrothermal vent metagenome</name>
    <dbReference type="NCBI Taxonomy" id="652676"/>
    <lineage>
        <taxon>unclassified sequences</taxon>
        <taxon>metagenomes</taxon>
        <taxon>ecological metagenomes</taxon>
    </lineage>
</organism>
<evidence type="ECO:0000256" key="1">
    <source>
        <dbReference type="ARBA" id="ARBA00022741"/>
    </source>
</evidence>
<dbReference type="SUPFAM" id="SSF56801">
    <property type="entry name" value="Acetyl-CoA synthetase-like"/>
    <property type="match status" value="1"/>
</dbReference>
<gene>
    <name evidence="4" type="ORF">MNBD_DELTA04-312</name>
</gene>
<dbReference type="Pfam" id="PF00501">
    <property type="entry name" value="AMP-binding"/>
    <property type="match status" value="1"/>
</dbReference>
<dbReference type="InterPro" id="IPR042099">
    <property type="entry name" value="ANL_N_sf"/>
</dbReference>
<dbReference type="PANTHER" id="PTHR43272">
    <property type="entry name" value="LONG-CHAIN-FATTY-ACID--COA LIGASE"/>
    <property type="match status" value="1"/>
</dbReference>
<dbReference type="PROSITE" id="PS00455">
    <property type="entry name" value="AMP_BINDING"/>
    <property type="match status" value="1"/>
</dbReference>